<evidence type="ECO:0000313" key="1">
    <source>
        <dbReference type="EMBL" id="CFS16737.1"/>
    </source>
</evidence>
<proteinExistence type="predicted"/>
<accession>A0A654U862</accession>
<dbReference type="Proteomes" id="UP000046680">
    <property type="component" value="Unassembled WGS sequence"/>
</dbReference>
<dbReference type="EMBL" id="CGCX01002842">
    <property type="protein sequence ID" value="CFS16737.1"/>
    <property type="molecule type" value="Genomic_DNA"/>
</dbReference>
<organism evidence="1 2">
    <name type="scientific">Mycobacterium tuberculosis</name>
    <dbReference type="NCBI Taxonomy" id="1773"/>
    <lineage>
        <taxon>Bacteria</taxon>
        <taxon>Bacillati</taxon>
        <taxon>Actinomycetota</taxon>
        <taxon>Actinomycetes</taxon>
        <taxon>Mycobacteriales</taxon>
        <taxon>Mycobacteriaceae</taxon>
        <taxon>Mycobacterium</taxon>
        <taxon>Mycobacterium tuberculosis complex</taxon>
    </lineage>
</organism>
<name>A0A654U862_MYCTX</name>
<dbReference type="AlphaFoldDB" id="A0A654U862"/>
<sequence length="71" mass="6923">MSRVLGCLVTAVTVATVVTLGPAASAFNLVHQGVTAAKVGCYTAMAATVVTPAAAEVPASKAAPARVAPPF</sequence>
<gene>
    <name evidence="1" type="ORF">ERS007657_04349</name>
</gene>
<evidence type="ECO:0000313" key="2">
    <source>
        <dbReference type="Proteomes" id="UP000046680"/>
    </source>
</evidence>
<protein>
    <submittedName>
        <fullName evidence="1">Uncharacterized protein</fullName>
    </submittedName>
</protein>
<reference evidence="1 2" key="1">
    <citation type="submission" date="2015-03" db="EMBL/GenBank/DDBJ databases">
        <authorList>
            <consortium name="Pathogen Informatics"/>
        </authorList>
    </citation>
    <scope>NUCLEOTIDE SEQUENCE [LARGE SCALE GENOMIC DNA]</scope>
    <source>
        <strain evidence="1 2">C09601061</strain>
    </source>
</reference>